<evidence type="ECO:0000313" key="2">
    <source>
        <dbReference type="Proteomes" id="UP000308092"/>
    </source>
</evidence>
<dbReference type="AlphaFoldDB" id="A0A4S3JGI8"/>
<sequence>MSNLDTEPKWLELKNQLDDDVKDDYLRLDVNLRDIPCTIDDASAMDDYRNLVIAQAGTARRAREVATALLVARFYFELDGLSPQLVHNSCWYRGTIRCKGPAKKILEALQKLYSTDADFVTDTGFLGQFGALEDCCAQCGRYVKSGGGLVGSRQVWPHSWRLKIYIGPLDDRVMADPLQPPVPLVIPGTLGYKARAGSVHVGQRRMHRE</sequence>
<name>A0A4S3JGI8_9EURO</name>
<keyword evidence="2" id="KW-1185">Reference proteome</keyword>
<dbReference type="Proteomes" id="UP000308092">
    <property type="component" value="Unassembled WGS sequence"/>
</dbReference>
<accession>A0A4S3JGI8</accession>
<protein>
    <submittedName>
        <fullName evidence="1">Uncharacterized protein</fullName>
    </submittedName>
</protein>
<gene>
    <name evidence="1" type="ORF">EYZ11_005998</name>
</gene>
<evidence type="ECO:0000313" key="1">
    <source>
        <dbReference type="EMBL" id="THC94516.1"/>
    </source>
</evidence>
<comment type="caution">
    <text evidence="1">The sequence shown here is derived from an EMBL/GenBank/DDBJ whole genome shotgun (WGS) entry which is preliminary data.</text>
</comment>
<dbReference type="STRING" id="1220188.A0A4S3JGI8"/>
<reference evidence="1 2" key="1">
    <citation type="submission" date="2019-03" db="EMBL/GenBank/DDBJ databases">
        <title>The genome sequence of a newly discovered highly antifungal drug resistant Aspergillus species, Aspergillus tanneri NIH 1004.</title>
        <authorList>
            <person name="Mounaud S."/>
            <person name="Singh I."/>
            <person name="Joardar V."/>
            <person name="Pakala S."/>
            <person name="Pakala S."/>
            <person name="Venepally P."/>
            <person name="Hoover J."/>
            <person name="Nierman W."/>
            <person name="Chung J."/>
            <person name="Losada L."/>
        </authorList>
    </citation>
    <scope>NUCLEOTIDE SEQUENCE [LARGE SCALE GENOMIC DNA]</scope>
    <source>
        <strain evidence="1 2">NIH1004</strain>
    </source>
</reference>
<dbReference type="EMBL" id="SOSA01000203">
    <property type="protein sequence ID" value="THC94516.1"/>
    <property type="molecule type" value="Genomic_DNA"/>
</dbReference>
<organism evidence="1 2">
    <name type="scientific">Aspergillus tanneri</name>
    <dbReference type="NCBI Taxonomy" id="1220188"/>
    <lineage>
        <taxon>Eukaryota</taxon>
        <taxon>Fungi</taxon>
        <taxon>Dikarya</taxon>
        <taxon>Ascomycota</taxon>
        <taxon>Pezizomycotina</taxon>
        <taxon>Eurotiomycetes</taxon>
        <taxon>Eurotiomycetidae</taxon>
        <taxon>Eurotiales</taxon>
        <taxon>Aspergillaceae</taxon>
        <taxon>Aspergillus</taxon>
        <taxon>Aspergillus subgen. Circumdati</taxon>
    </lineage>
</organism>
<dbReference type="VEuPathDB" id="FungiDB:EYZ11_005998"/>
<proteinExistence type="predicted"/>